<accession>A0AAD5RX16</accession>
<comment type="caution">
    <text evidence="1">The sequence shown here is derived from an EMBL/GenBank/DDBJ whole genome shotgun (WGS) entry which is preliminary data.</text>
</comment>
<gene>
    <name evidence="1" type="ORF">MKZ38_007032</name>
</gene>
<keyword evidence="2" id="KW-1185">Reference proteome</keyword>
<dbReference type="EMBL" id="JAKWBI020000043">
    <property type="protein sequence ID" value="KAJ2904840.1"/>
    <property type="molecule type" value="Genomic_DNA"/>
</dbReference>
<protein>
    <recommendedName>
        <fullName evidence="3">Proteasome assembly chaperone 3</fullName>
    </recommendedName>
</protein>
<dbReference type="GO" id="GO:0043248">
    <property type="term" value="P:proteasome assembly"/>
    <property type="evidence" value="ECO:0007669"/>
    <property type="project" value="InterPro"/>
</dbReference>
<reference evidence="1" key="1">
    <citation type="submission" date="2022-07" db="EMBL/GenBank/DDBJ databases">
        <title>Draft genome sequence of Zalerion maritima ATCC 34329, a (micro)plastics degrading marine fungus.</title>
        <authorList>
            <person name="Paco A."/>
            <person name="Goncalves M.F.M."/>
            <person name="Rocha-Santos T.A.P."/>
            <person name="Alves A."/>
        </authorList>
    </citation>
    <scope>NUCLEOTIDE SEQUENCE</scope>
    <source>
        <strain evidence="1">ATCC 34329</strain>
    </source>
</reference>
<evidence type="ECO:0000313" key="1">
    <source>
        <dbReference type="EMBL" id="KAJ2904840.1"/>
    </source>
</evidence>
<organism evidence="1 2">
    <name type="scientific">Zalerion maritima</name>
    <dbReference type="NCBI Taxonomy" id="339359"/>
    <lineage>
        <taxon>Eukaryota</taxon>
        <taxon>Fungi</taxon>
        <taxon>Dikarya</taxon>
        <taxon>Ascomycota</taxon>
        <taxon>Pezizomycotina</taxon>
        <taxon>Sordariomycetes</taxon>
        <taxon>Lulworthiomycetidae</taxon>
        <taxon>Lulworthiales</taxon>
        <taxon>Lulworthiaceae</taxon>
        <taxon>Zalerion</taxon>
    </lineage>
</organism>
<evidence type="ECO:0008006" key="3">
    <source>
        <dbReference type="Google" id="ProtNLM"/>
    </source>
</evidence>
<dbReference type="InterPro" id="IPR053720">
    <property type="entry name" value="Psm_Assembly_Chaperone"/>
</dbReference>
<evidence type="ECO:0000313" key="2">
    <source>
        <dbReference type="Proteomes" id="UP001201980"/>
    </source>
</evidence>
<dbReference type="AlphaFoldDB" id="A0AAD5RX16"/>
<dbReference type="PANTHER" id="PTHR31051:SF1">
    <property type="entry name" value="PROTEASOME ASSEMBLY CHAPERONE 3"/>
    <property type="match status" value="1"/>
</dbReference>
<sequence length="148" mass="16011">METPYTLDDPFPVRNKQAASTINGIPTDASCMHFSDKILVTISQDGALSQWIQVPLSAPSSAQLEGQMLTAGTRGMLPMAHLTPSTMLGSRGTDRETLGHGIATQLASRLTMMNSEDRRTVVVGLGLKPGEFDRNLFFDIMELAFGVL</sequence>
<proteinExistence type="predicted"/>
<dbReference type="Gene3D" id="3.30.230.90">
    <property type="match status" value="1"/>
</dbReference>
<name>A0AAD5RX16_9PEZI</name>
<dbReference type="PANTHER" id="PTHR31051">
    <property type="entry name" value="PROTEASOME ASSEMBLY CHAPERONE 3"/>
    <property type="match status" value="1"/>
</dbReference>
<dbReference type="InterPro" id="IPR018788">
    <property type="entry name" value="Proteasome_assmbl_chp_3"/>
</dbReference>
<dbReference type="Proteomes" id="UP001201980">
    <property type="component" value="Unassembled WGS sequence"/>
</dbReference>